<gene>
    <name evidence="1" type="ORF">NXZ79_07505</name>
</gene>
<accession>A0ABT2DLW8</accession>
<evidence type="ECO:0008006" key="3">
    <source>
        <dbReference type="Google" id="ProtNLM"/>
    </source>
</evidence>
<dbReference type="Proteomes" id="UP001525021">
    <property type="component" value="Unassembled WGS sequence"/>
</dbReference>
<name>A0ABT2DLW8_9BACI</name>
<organism evidence="1 2">
    <name type="scientific">Lysinibacillus pinottii</name>
    <dbReference type="NCBI Taxonomy" id="2973932"/>
    <lineage>
        <taxon>Bacteria</taxon>
        <taxon>Bacillati</taxon>
        <taxon>Bacillota</taxon>
        <taxon>Bacilli</taxon>
        <taxon>Bacillales</taxon>
        <taxon>Bacillaceae</taxon>
        <taxon>Lysinibacillus</taxon>
    </lineage>
</organism>
<evidence type="ECO:0000313" key="2">
    <source>
        <dbReference type="Proteomes" id="UP001525021"/>
    </source>
</evidence>
<proteinExistence type="predicted"/>
<dbReference type="EMBL" id="JANTOO010000009">
    <property type="protein sequence ID" value="MCS1395886.1"/>
    <property type="molecule type" value="Genomic_DNA"/>
</dbReference>
<comment type="caution">
    <text evidence="1">The sequence shown here is derived from an EMBL/GenBank/DDBJ whole genome shotgun (WGS) entry which is preliminary data.</text>
</comment>
<protein>
    <recommendedName>
        <fullName evidence="3">DUF2642 domain-containing protein</fullName>
    </recommendedName>
</protein>
<reference evidence="1 2" key="1">
    <citation type="submission" date="2022-08" db="EMBL/GenBank/DDBJ databases">
        <title>Lysinibacillus sequencing.</title>
        <authorList>
            <person name="Dunlap C."/>
        </authorList>
    </citation>
    <scope>NUCLEOTIDE SEQUENCE [LARGE SCALE GENOMIC DNA]</scope>
    <source>
        <strain evidence="1 2">PB211</strain>
    </source>
</reference>
<keyword evidence="2" id="KW-1185">Reference proteome</keyword>
<evidence type="ECO:0000313" key="1">
    <source>
        <dbReference type="EMBL" id="MCS1395886.1"/>
    </source>
</evidence>
<sequence>MFKNFREELKKEWKNTTEDLEKEVFKVWQLEYKGHIIRIVNAVTEEVLYINNEVVDKKSRDSMFKQVYPFVKLKGEITETNGTVSTVKVKIGGLLSLNIVVKVNGTILLHEKHKISID</sequence>
<dbReference type="RefSeq" id="WP_012293749.1">
    <property type="nucleotide sequence ID" value="NZ_JANTOO010000009.1"/>
</dbReference>